<protein>
    <submittedName>
        <fullName evidence="1">Uncharacterized protein</fullName>
    </submittedName>
</protein>
<evidence type="ECO:0000313" key="2">
    <source>
        <dbReference type="Proteomes" id="UP000318384"/>
    </source>
</evidence>
<dbReference type="RefSeq" id="WP_145179109.1">
    <property type="nucleotide sequence ID" value="NZ_CP037422.1"/>
</dbReference>
<sequence>MKTFCHRLEYFGASERVVAAAAKEWWQANDYRIDPLVNSTQISTFRGSGFGFTDQQTKRIMQVILKPVGDGTAVSVYHHTSRILFIIGIMFGDILERETDDFLRYIREYIAKKC</sequence>
<evidence type="ECO:0000313" key="1">
    <source>
        <dbReference type="EMBL" id="QDU11293.1"/>
    </source>
</evidence>
<gene>
    <name evidence="1" type="ORF">V202x_47120</name>
</gene>
<dbReference type="Proteomes" id="UP000318384">
    <property type="component" value="Chromosome"/>
</dbReference>
<dbReference type="AlphaFoldDB" id="A0A517X1B1"/>
<dbReference type="EMBL" id="CP037422">
    <property type="protein sequence ID" value="QDU11293.1"/>
    <property type="molecule type" value="Genomic_DNA"/>
</dbReference>
<proteinExistence type="predicted"/>
<keyword evidence="2" id="KW-1185">Reference proteome</keyword>
<reference evidence="1 2" key="1">
    <citation type="submission" date="2019-03" db="EMBL/GenBank/DDBJ databases">
        <title>Deep-cultivation of Planctomycetes and their phenomic and genomic characterization uncovers novel biology.</title>
        <authorList>
            <person name="Wiegand S."/>
            <person name="Jogler M."/>
            <person name="Boedeker C."/>
            <person name="Pinto D."/>
            <person name="Vollmers J."/>
            <person name="Rivas-Marin E."/>
            <person name="Kohn T."/>
            <person name="Peeters S.H."/>
            <person name="Heuer A."/>
            <person name="Rast P."/>
            <person name="Oberbeckmann S."/>
            <person name="Bunk B."/>
            <person name="Jeske O."/>
            <person name="Meyerdierks A."/>
            <person name="Storesund J.E."/>
            <person name="Kallscheuer N."/>
            <person name="Luecker S."/>
            <person name="Lage O.M."/>
            <person name="Pohl T."/>
            <person name="Merkel B.J."/>
            <person name="Hornburger P."/>
            <person name="Mueller R.-W."/>
            <person name="Bruemmer F."/>
            <person name="Labrenz M."/>
            <person name="Spormann A.M."/>
            <person name="Op den Camp H."/>
            <person name="Overmann J."/>
            <person name="Amann R."/>
            <person name="Jetten M.S.M."/>
            <person name="Mascher T."/>
            <person name="Medema M.H."/>
            <person name="Devos D.P."/>
            <person name="Kaster A.-K."/>
            <person name="Ovreas L."/>
            <person name="Rohde M."/>
            <person name="Galperin M.Y."/>
            <person name="Jogler C."/>
        </authorList>
    </citation>
    <scope>NUCLEOTIDE SEQUENCE [LARGE SCALE GENOMIC DNA]</scope>
    <source>
        <strain evidence="1 2">V202</strain>
    </source>
</reference>
<accession>A0A517X1B1</accession>
<name>A0A517X1B1_9PLAN</name>
<organism evidence="1 2">
    <name type="scientific">Gimesia aquarii</name>
    <dbReference type="NCBI Taxonomy" id="2527964"/>
    <lineage>
        <taxon>Bacteria</taxon>
        <taxon>Pseudomonadati</taxon>
        <taxon>Planctomycetota</taxon>
        <taxon>Planctomycetia</taxon>
        <taxon>Planctomycetales</taxon>
        <taxon>Planctomycetaceae</taxon>
        <taxon>Gimesia</taxon>
    </lineage>
</organism>